<keyword evidence="7 8" id="KW-0275">Fatty acid biosynthesis</keyword>
<reference evidence="10 11" key="1">
    <citation type="submission" date="2020-03" db="EMBL/GenBank/DDBJ databases">
        <title>Roseomonas selenitidurans sp. nov. isolated from soil.</title>
        <authorList>
            <person name="Liu H."/>
        </authorList>
    </citation>
    <scope>NUCLEOTIDE SEQUENCE [LARGE SCALE GENOMIC DNA]</scope>
    <source>
        <strain evidence="10 11">JCM 15073</strain>
    </source>
</reference>
<dbReference type="RefSeq" id="WP_168055089.1">
    <property type="nucleotide sequence ID" value="NZ_JAATJR010000010.1"/>
</dbReference>
<evidence type="ECO:0000256" key="2">
    <source>
        <dbReference type="ARBA" id="ARBA00022679"/>
    </source>
</evidence>
<dbReference type="EC" id="2.7.8.7" evidence="8"/>
<feature type="domain" description="4'-phosphopantetheinyl transferase" evidence="9">
    <location>
        <begin position="6"/>
        <end position="98"/>
    </location>
</feature>
<keyword evidence="5 8" id="KW-0460">Magnesium</keyword>
<organism evidence="10 11">
    <name type="scientific">Falsiroseomonas frigidaquae</name>
    <dbReference type="NCBI Taxonomy" id="487318"/>
    <lineage>
        <taxon>Bacteria</taxon>
        <taxon>Pseudomonadati</taxon>
        <taxon>Pseudomonadota</taxon>
        <taxon>Alphaproteobacteria</taxon>
        <taxon>Acetobacterales</taxon>
        <taxon>Roseomonadaceae</taxon>
        <taxon>Falsiroseomonas</taxon>
    </lineage>
</organism>
<keyword evidence="2 8" id="KW-0808">Transferase</keyword>
<keyword evidence="6 8" id="KW-0443">Lipid metabolism</keyword>
<dbReference type="Gene3D" id="3.90.470.20">
    <property type="entry name" value="4'-phosphopantetheinyl transferase domain"/>
    <property type="match status" value="1"/>
</dbReference>
<dbReference type="InterPro" id="IPR008278">
    <property type="entry name" value="4-PPantetheinyl_Trfase_dom"/>
</dbReference>
<dbReference type="InterPro" id="IPR002582">
    <property type="entry name" value="ACPS"/>
</dbReference>
<keyword evidence="4 8" id="KW-0276">Fatty acid metabolism</keyword>
<comment type="function">
    <text evidence="8">Transfers the 4'-phosphopantetheine moiety from coenzyme A to a Ser of acyl-carrier-protein.</text>
</comment>
<comment type="subcellular location">
    <subcellularLocation>
        <location evidence="8">Cytoplasm</location>
    </subcellularLocation>
</comment>
<comment type="cofactor">
    <cofactor evidence="8">
        <name>Mg(2+)</name>
        <dbReference type="ChEBI" id="CHEBI:18420"/>
    </cofactor>
</comment>
<dbReference type="InterPro" id="IPR037143">
    <property type="entry name" value="4-PPantetheinyl_Trfase_dom_sf"/>
</dbReference>
<protein>
    <recommendedName>
        <fullName evidence="8">Holo-[acyl-carrier-protein] synthase</fullName>
        <shortName evidence="8">Holo-ACP synthase</shortName>
        <ecNumber evidence="8">2.7.8.7</ecNumber>
    </recommendedName>
    <alternativeName>
        <fullName evidence="8">4'-phosphopantetheinyl transferase AcpS</fullName>
    </alternativeName>
</protein>
<name>A0ABX1F8E6_9PROT</name>
<evidence type="ECO:0000256" key="8">
    <source>
        <dbReference type="HAMAP-Rule" id="MF_00101"/>
    </source>
</evidence>
<comment type="catalytic activity">
    <reaction evidence="8">
        <text>apo-[ACP] + CoA = holo-[ACP] + adenosine 3',5'-bisphosphate + H(+)</text>
        <dbReference type="Rhea" id="RHEA:12068"/>
        <dbReference type="Rhea" id="RHEA-COMP:9685"/>
        <dbReference type="Rhea" id="RHEA-COMP:9690"/>
        <dbReference type="ChEBI" id="CHEBI:15378"/>
        <dbReference type="ChEBI" id="CHEBI:29999"/>
        <dbReference type="ChEBI" id="CHEBI:57287"/>
        <dbReference type="ChEBI" id="CHEBI:58343"/>
        <dbReference type="ChEBI" id="CHEBI:64479"/>
        <dbReference type="EC" id="2.7.8.7"/>
    </reaction>
</comment>
<dbReference type="HAMAP" id="MF_00101">
    <property type="entry name" value="AcpS"/>
    <property type="match status" value="1"/>
</dbReference>
<proteinExistence type="inferred from homology"/>
<evidence type="ECO:0000313" key="11">
    <source>
        <dbReference type="Proteomes" id="UP000765160"/>
    </source>
</evidence>
<evidence type="ECO:0000256" key="7">
    <source>
        <dbReference type="ARBA" id="ARBA00023160"/>
    </source>
</evidence>
<keyword evidence="1 8" id="KW-0444">Lipid biosynthesis</keyword>
<evidence type="ECO:0000313" key="10">
    <source>
        <dbReference type="EMBL" id="NKE48578.1"/>
    </source>
</evidence>
<dbReference type="Proteomes" id="UP000765160">
    <property type="component" value="Unassembled WGS sequence"/>
</dbReference>
<gene>
    <name evidence="8" type="primary">acpS</name>
    <name evidence="10" type="ORF">HB662_27670</name>
</gene>
<keyword evidence="11" id="KW-1185">Reference proteome</keyword>
<evidence type="ECO:0000259" key="9">
    <source>
        <dbReference type="Pfam" id="PF01648"/>
    </source>
</evidence>
<sequence length="129" mass="13347">MSVLIGLGLDLIDLTHFRVHYGDEDPELLARCFTEREIETAGTGADRLARLAARFAVKEATFKALGGGEGVGLPEIETVAGEDGVPVVVLHGSAKELAHARGVTSFLVSLTHSATSAAAVVIALSGGPR</sequence>
<keyword evidence="3 8" id="KW-0479">Metal-binding</keyword>
<comment type="similarity">
    <text evidence="8">Belongs to the P-Pant transferase superfamily. AcpS family.</text>
</comment>
<feature type="binding site" evidence="8">
    <location>
        <position position="10"/>
    </location>
    <ligand>
        <name>Mg(2+)</name>
        <dbReference type="ChEBI" id="CHEBI:18420"/>
    </ligand>
</feature>
<evidence type="ECO:0000256" key="3">
    <source>
        <dbReference type="ARBA" id="ARBA00022723"/>
    </source>
</evidence>
<evidence type="ECO:0000256" key="4">
    <source>
        <dbReference type="ARBA" id="ARBA00022832"/>
    </source>
</evidence>
<keyword evidence="8" id="KW-0963">Cytoplasm</keyword>
<evidence type="ECO:0000256" key="5">
    <source>
        <dbReference type="ARBA" id="ARBA00022842"/>
    </source>
</evidence>
<accession>A0ABX1F8E6</accession>
<comment type="caution">
    <text evidence="10">The sequence shown here is derived from an EMBL/GenBank/DDBJ whole genome shotgun (WGS) entry which is preliminary data.</text>
</comment>
<dbReference type="EMBL" id="JAAVTX010000010">
    <property type="protein sequence ID" value="NKE48578.1"/>
    <property type="molecule type" value="Genomic_DNA"/>
</dbReference>
<dbReference type="InterPro" id="IPR004568">
    <property type="entry name" value="Ppantetheine-prot_Trfase_dom"/>
</dbReference>
<dbReference type="NCBIfam" id="TIGR00556">
    <property type="entry name" value="pantethn_trn"/>
    <property type="match status" value="1"/>
</dbReference>
<evidence type="ECO:0000256" key="6">
    <source>
        <dbReference type="ARBA" id="ARBA00023098"/>
    </source>
</evidence>
<feature type="binding site" evidence="8">
    <location>
        <position position="59"/>
    </location>
    <ligand>
        <name>Mg(2+)</name>
        <dbReference type="ChEBI" id="CHEBI:18420"/>
    </ligand>
</feature>
<dbReference type="Pfam" id="PF01648">
    <property type="entry name" value="ACPS"/>
    <property type="match status" value="1"/>
</dbReference>
<evidence type="ECO:0000256" key="1">
    <source>
        <dbReference type="ARBA" id="ARBA00022516"/>
    </source>
</evidence>
<dbReference type="SUPFAM" id="SSF56214">
    <property type="entry name" value="4'-phosphopantetheinyl transferase"/>
    <property type="match status" value="1"/>
</dbReference>